<comment type="caution">
    <text evidence="1">The sequence shown here is derived from an EMBL/GenBank/DDBJ whole genome shotgun (WGS) entry which is preliminary data.</text>
</comment>
<gene>
    <name evidence="1" type="ORF">Y1Q_0023855</name>
</gene>
<name>A0A151MKW3_ALLMI</name>
<evidence type="ECO:0000313" key="2">
    <source>
        <dbReference type="Proteomes" id="UP000050525"/>
    </source>
</evidence>
<proteinExistence type="predicted"/>
<sequence length="71" mass="8032">MMDEGKPFGELTLITRCSTSHLQGAAPRHFYFASFPPHCRSSLPGCCFCPCLRYKCRCLKSSAVLRRKECT</sequence>
<reference evidence="1 2" key="1">
    <citation type="journal article" date="2012" name="Genome Biol.">
        <title>Sequencing three crocodilian genomes to illuminate the evolution of archosaurs and amniotes.</title>
        <authorList>
            <person name="St John J.A."/>
            <person name="Braun E.L."/>
            <person name="Isberg S.R."/>
            <person name="Miles L.G."/>
            <person name="Chong A.Y."/>
            <person name="Gongora J."/>
            <person name="Dalzell P."/>
            <person name="Moran C."/>
            <person name="Bed'hom B."/>
            <person name="Abzhanov A."/>
            <person name="Burgess S.C."/>
            <person name="Cooksey A.M."/>
            <person name="Castoe T.A."/>
            <person name="Crawford N.G."/>
            <person name="Densmore L.D."/>
            <person name="Drew J.C."/>
            <person name="Edwards S.V."/>
            <person name="Faircloth B.C."/>
            <person name="Fujita M.K."/>
            <person name="Greenwold M.J."/>
            <person name="Hoffmann F.G."/>
            <person name="Howard J.M."/>
            <person name="Iguchi T."/>
            <person name="Janes D.E."/>
            <person name="Khan S.Y."/>
            <person name="Kohno S."/>
            <person name="de Koning A.J."/>
            <person name="Lance S.L."/>
            <person name="McCarthy F.M."/>
            <person name="McCormack J.E."/>
            <person name="Merchant M.E."/>
            <person name="Peterson D.G."/>
            <person name="Pollock D.D."/>
            <person name="Pourmand N."/>
            <person name="Raney B.J."/>
            <person name="Roessler K.A."/>
            <person name="Sanford J.R."/>
            <person name="Sawyer R.H."/>
            <person name="Schmidt C.J."/>
            <person name="Triplett E.W."/>
            <person name="Tuberville T.D."/>
            <person name="Venegas-Anaya M."/>
            <person name="Howard J.T."/>
            <person name="Jarvis E.D."/>
            <person name="Guillette L.J.Jr."/>
            <person name="Glenn T.C."/>
            <person name="Green R.E."/>
            <person name="Ray D.A."/>
        </authorList>
    </citation>
    <scope>NUCLEOTIDE SEQUENCE [LARGE SCALE GENOMIC DNA]</scope>
    <source>
        <strain evidence="1">KSC_2009_1</strain>
    </source>
</reference>
<dbReference type="EMBL" id="AKHW03005996">
    <property type="protein sequence ID" value="KYO25020.1"/>
    <property type="molecule type" value="Genomic_DNA"/>
</dbReference>
<evidence type="ECO:0000313" key="1">
    <source>
        <dbReference type="EMBL" id="KYO25020.1"/>
    </source>
</evidence>
<dbReference type="AlphaFoldDB" id="A0A151MKW3"/>
<protein>
    <submittedName>
        <fullName evidence="1">Uncharacterized protein</fullName>
    </submittedName>
</protein>
<dbReference type="Proteomes" id="UP000050525">
    <property type="component" value="Unassembled WGS sequence"/>
</dbReference>
<accession>A0A151MKW3</accession>
<organism evidence="1 2">
    <name type="scientific">Alligator mississippiensis</name>
    <name type="common">American alligator</name>
    <dbReference type="NCBI Taxonomy" id="8496"/>
    <lineage>
        <taxon>Eukaryota</taxon>
        <taxon>Metazoa</taxon>
        <taxon>Chordata</taxon>
        <taxon>Craniata</taxon>
        <taxon>Vertebrata</taxon>
        <taxon>Euteleostomi</taxon>
        <taxon>Archelosauria</taxon>
        <taxon>Archosauria</taxon>
        <taxon>Crocodylia</taxon>
        <taxon>Alligatoridae</taxon>
        <taxon>Alligatorinae</taxon>
        <taxon>Alligator</taxon>
    </lineage>
</organism>
<keyword evidence="2" id="KW-1185">Reference proteome</keyword>